<dbReference type="PANTHER" id="PTHR10242">
    <property type="entry name" value="8-OXOGUANINE DNA GLYCOSYLASE"/>
    <property type="match status" value="1"/>
</dbReference>
<dbReference type="Gene3D" id="3.30.310.260">
    <property type="match status" value="1"/>
</dbReference>
<dbReference type="STRING" id="1123282.SAMN02745823_03320"/>
<protein>
    <recommendedName>
        <fullName evidence="2">DNA-(apurinic or apyrimidinic site) lyase</fullName>
        <ecNumber evidence="2">4.2.99.18</ecNumber>
    </recommendedName>
</protein>
<dbReference type="SUPFAM" id="SSF55945">
    <property type="entry name" value="TATA-box binding protein-like"/>
    <property type="match status" value="1"/>
</dbReference>
<dbReference type="InterPro" id="IPR052054">
    <property type="entry name" value="Oxidative_DNA_repair_enzyme"/>
</dbReference>
<evidence type="ECO:0000256" key="3">
    <source>
        <dbReference type="ARBA" id="ARBA00022763"/>
    </source>
</evidence>
<dbReference type="GO" id="GO:0006284">
    <property type="term" value="P:base-excision repair"/>
    <property type="evidence" value="ECO:0007669"/>
    <property type="project" value="InterPro"/>
</dbReference>
<keyword evidence="8" id="KW-0326">Glycosidase</keyword>
<comment type="similarity">
    <text evidence="1">Belongs to the type-1 OGG1 family.</text>
</comment>
<evidence type="ECO:0000256" key="8">
    <source>
        <dbReference type="ARBA" id="ARBA00023295"/>
    </source>
</evidence>
<dbReference type="InterPro" id="IPR023170">
    <property type="entry name" value="HhH_base_excis_C"/>
</dbReference>
<dbReference type="InterPro" id="IPR012904">
    <property type="entry name" value="OGG_N"/>
</dbReference>
<feature type="domain" description="HhH-GPD" evidence="10">
    <location>
        <begin position="120"/>
        <end position="273"/>
    </location>
</feature>
<dbReference type="EC" id="4.2.99.18" evidence="2"/>
<reference evidence="11 12" key="1">
    <citation type="submission" date="2016-11" db="EMBL/GenBank/DDBJ databases">
        <authorList>
            <person name="Jaros S."/>
            <person name="Januszkiewicz K."/>
            <person name="Wedrychowicz H."/>
        </authorList>
    </citation>
    <scope>NUCLEOTIDE SEQUENCE [LARGE SCALE GENOMIC DNA]</scope>
    <source>
        <strain evidence="11 12">DSM 10068</strain>
    </source>
</reference>
<dbReference type="InterPro" id="IPR011257">
    <property type="entry name" value="DNA_glycosylase"/>
</dbReference>
<name>A0A1M5Z7Z2_9FIRM</name>
<evidence type="ECO:0000256" key="1">
    <source>
        <dbReference type="ARBA" id="ARBA00010679"/>
    </source>
</evidence>
<gene>
    <name evidence="11" type="ORF">SAMN02745823_03320</name>
</gene>
<keyword evidence="4" id="KW-0378">Hydrolase</keyword>
<dbReference type="OrthoDB" id="9798522at2"/>
<dbReference type="CDD" id="cd00056">
    <property type="entry name" value="ENDO3c"/>
    <property type="match status" value="1"/>
</dbReference>
<keyword evidence="6 11" id="KW-0456">Lyase</keyword>
<evidence type="ECO:0000313" key="11">
    <source>
        <dbReference type="EMBL" id="SHI20013.1"/>
    </source>
</evidence>
<accession>A0A1M5Z7Z2</accession>
<keyword evidence="7" id="KW-0511">Multifunctional enzyme</keyword>
<evidence type="ECO:0000256" key="4">
    <source>
        <dbReference type="ARBA" id="ARBA00022801"/>
    </source>
</evidence>
<dbReference type="Proteomes" id="UP000183995">
    <property type="component" value="Unassembled WGS sequence"/>
</dbReference>
<organism evidence="11 12">
    <name type="scientific">Sporobacter termitidis DSM 10068</name>
    <dbReference type="NCBI Taxonomy" id="1123282"/>
    <lineage>
        <taxon>Bacteria</taxon>
        <taxon>Bacillati</taxon>
        <taxon>Bacillota</taxon>
        <taxon>Clostridia</taxon>
        <taxon>Eubacteriales</taxon>
        <taxon>Oscillospiraceae</taxon>
        <taxon>Sporobacter</taxon>
    </lineage>
</organism>
<dbReference type="RefSeq" id="WP_073081473.1">
    <property type="nucleotide sequence ID" value="NZ_FQXV01000014.1"/>
</dbReference>
<evidence type="ECO:0000313" key="12">
    <source>
        <dbReference type="Proteomes" id="UP000183995"/>
    </source>
</evidence>
<dbReference type="EMBL" id="FQXV01000014">
    <property type="protein sequence ID" value="SHI20013.1"/>
    <property type="molecule type" value="Genomic_DNA"/>
</dbReference>
<keyword evidence="3" id="KW-0227">DNA damage</keyword>
<keyword evidence="12" id="KW-1185">Reference proteome</keyword>
<dbReference type="AlphaFoldDB" id="A0A1M5Z7Z2"/>
<dbReference type="Pfam" id="PF00730">
    <property type="entry name" value="HhH-GPD"/>
    <property type="match status" value="1"/>
</dbReference>
<evidence type="ECO:0000256" key="6">
    <source>
        <dbReference type="ARBA" id="ARBA00023239"/>
    </source>
</evidence>
<dbReference type="PANTHER" id="PTHR10242:SF2">
    <property type="entry name" value="N-GLYCOSYLASE_DNA LYASE"/>
    <property type="match status" value="1"/>
</dbReference>
<dbReference type="Pfam" id="PF07934">
    <property type="entry name" value="OGG_N"/>
    <property type="match status" value="1"/>
</dbReference>
<evidence type="ECO:0000256" key="2">
    <source>
        <dbReference type="ARBA" id="ARBA00012720"/>
    </source>
</evidence>
<sequence>MKYFQRENEVEIADIGDFEPEKIFECGQCFRWNADESGAYTGVAMGKASRVRKSGGSILISGTLEDFETVWRGYFDLDRDYGAIGRALSIDDYMADAVRYGAGIRILEQDKWEALCSFILSQCNNIPRIKSIVEKFCALYGTPVLFEGGTYYTFPTAAATAALREEDLSPIRCGFRASSLLEAARAVAEGTVDLEKLSRGTPEEAAAALKKLSRVGDKVASCVMLFGLHMLDAFPVDTWMKKALGEQYPQGLDPAVFSPWAGIAQQYMFHYRRCGTGRRKNTA</sequence>
<proteinExistence type="inferred from homology"/>
<comment type="catalytic activity">
    <reaction evidence="9">
        <text>2'-deoxyribonucleotide-(2'-deoxyribose 5'-phosphate)-2'-deoxyribonucleotide-DNA = a 3'-end 2'-deoxyribonucleotide-(2,3-dehydro-2,3-deoxyribose 5'-phosphate)-DNA + a 5'-end 5'-phospho-2'-deoxyribonucleoside-DNA + H(+)</text>
        <dbReference type="Rhea" id="RHEA:66592"/>
        <dbReference type="Rhea" id="RHEA-COMP:13180"/>
        <dbReference type="Rhea" id="RHEA-COMP:16897"/>
        <dbReference type="Rhea" id="RHEA-COMP:17067"/>
        <dbReference type="ChEBI" id="CHEBI:15378"/>
        <dbReference type="ChEBI" id="CHEBI:136412"/>
        <dbReference type="ChEBI" id="CHEBI:157695"/>
        <dbReference type="ChEBI" id="CHEBI:167181"/>
        <dbReference type="EC" id="4.2.99.18"/>
    </reaction>
</comment>
<dbReference type="SMART" id="SM00478">
    <property type="entry name" value="ENDO3c"/>
    <property type="match status" value="1"/>
</dbReference>
<dbReference type="Gene3D" id="1.10.340.30">
    <property type="entry name" value="Hypothetical protein, domain 2"/>
    <property type="match status" value="1"/>
</dbReference>
<dbReference type="GO" id="GO:0006289">
    <property type="term" value="P:nucleotide-excision repair"/>
    <property type="evidence" value="ECO:0007669"/>
    <property type="project" value="InterPro"/>
</dbReference>
<dbReference type="GO" id="GO:0140078">
    <property type="term" value="F:class I DNA-(apurinic or apyrimidinic site) endonuclease activity"/>
    <property type="evidence" value="ECO:0007669"/>
    <property type="project" value="UniProtKB-EC"/>
</dbReference>
<dbReference type="InterPro" id="IPR003265">
    <property type="entry name" value="HhH-GPD_domain"/>
</dbReference>
<evidence type="ECO:0000256" key="7">
    <source>
        <dbReference type="ARBA" id="ARBA00023268"/>
    </source>
</evidence>
<dbReference type="GO" id="GO:0008534">
    <property type="term" value="F:oxidized purine nucleobase lesion DNA N-glycosylase activity"/>
    <property type="evidence" value="ECO:0007669"/>
    <property type="project" value="InterPro"/>
</dbReference>
<dbReference type="Gene3D" id="1.10.1670.10">
    <property type="entry name" value="Helix-hairpin-Helix base-excision DNA repair enzymes (C-terminal)"/>
    <property type="match status" value="1"/>
</dbReference>
<keyword evidence="5" id="KW-0234">DNA repair</keyword>
<evidence type="ECO:0000259" key="10">
    <source>
        <dbReference type="SMART" id="SM00478"/>
    </source>
</evidence>
<dbReference type="GO" id="GO:0003684">
    <property type="term" value="F:damaged DNA binding"/>
    <property type="evidence" value="ECO:0007669"/>
    <property type="project" value="InterPro"/>
</dbReference>
<dbReference type="SUPFAM" id="SSF48150">
    <property type="entry name" value="DNA-glycosylase"/>
    <property type="match status" value="1"/>
</dbReference>
<evidence type="ECO:0000256" key="5">
    <source>
        <dbReference type="ARBA" id="ARBA00023204"/>
    </source>
</evidence>
<evidence type="ECO:0000256" key="9">
    <source>
        <dbReference type="ARBA" id="ARBA00044632"/>
    </source>
</evidence>